<dbReference type="PANTHER" id="PTHR43667">
    <property type="entry name" value="CYCLOPROPANE-FATTY-ACYL-PHOSPHOLIPID SYNTHASE"/>
    <property type="match status" value="1"/>
</dbReference>
<organism evidence="3 4">
    <name type="scientific">Yersinia intermedia</name>
    <dbReference type="NCBI Taxonomy" id="631"/>
    <lineage>
        <taxon>Bacteria</taxon>
        <taxon>Pseudomonadati</taxon>
        <taxon>Pseudomonadota</taxon>
        <taxon>Gammaproteobacteria</taxon>
        <taxon>Enterobacterales</taxon>
        <taxon>Yersiniaceae</taxon>
        <taxon>Yersinia</taxon>
    </lineage>
</organism>
<keyword evidence="3" id="KW-0808">Transferase</keyword>
<dbReference type="Gene3D" id="3.40.50.150">
    <property type="entry name" value="Vaccinia Virus protein VP39"/>
    <property type="match status" value="1"/>
</dbReference>
<evidence type="ECO:0000313" key="4">
    <source>
        <dbReference type="Proteomes" id="UP000038750"/>
    </source>
</evidence>
<accession>A0A0T9MWD6</accession>
<dbReference type="PANTHER" id="PTHR43667:SF2">
    <property type="entry name" value="FATTY ACID C-METHYL TRANSFERASE"/>
    <property type="match status" value="1"/>
</dbReference>
<dbReference type="EC" id="2.1.1.79" evidence="3"/>
<proteinExistence type="predicted"/>
<dbReference type="AlphaFoldDB" id="A0A0T9MWD6"/>
<dbReference type="GO" id="GO:0032259">
    <property type="term" value="P:methylation"/>
    <property type="evidence" value="ECO:0007669"/>
    <property type="project" value="UniProtKB-KW"/>
</dbReference>
<feature type="domain" description="Methyltransferase" evidence="2">
    <location>
        <begin position="38"/>
        <end position="120"/>
    </location>
</feature>
<gene>
    <name evidence="3" type="primary">cfa</name>
    <name evidence="3" type="ORF">ERS008530_04013</name>
</gene>
<keyword evidence="1" id="KW-0949">S-adenosyl-L-methionine</keyword>
<evidence type="ECO:0000313" key="3">
    <source>
        <dbReference type="EMBL" id="CNG54196.1"/>
    </source>
</evidence>
<dbReference type="InterPro" id="IPR050723">
    <property type="entry name" value="CFA/CMAS"/>
</dbReference>
<sequence length="236" mass="26944">MNRLFSQEFLNANMMGPNALLFAEEVCDSLNLRPGMRVLDLACGTGLTSMYLASKYGVEVVAMDLWITAEDNASRFEAMGFRQQITPLHMDVADLPHQKPFAENSFDALISIDAYHYFGASSMFFDYHLAPYLKAGAGVAILIPGLKAPFNHGIPPEMAPFWHSGMNFFTVNWWQQLWQQSAFLQMNVCTESECCYQAWQEWLACDHEYAIRDRKMMAIEAGRFFNFTKMIGRINK</sequence>
<reference evidence="3 4" key="1">
    <citation type="submission" date="2015-03" db="EMBL/GenBank/DDBJ databases">
        <authorList>
            <person name="Murphy D."/>
        </authorList>
    </citation>
    <scope>NUCLEOTIDE SEQUENCE [LARGE SCALE GENOMIC DNA]</scope>
    <source>
        <strain evidence="3 4">BR165/97</strain>
    </source>
</reference>
<name>A0A0T9MWD6_YERIN</name>
<evidence type="ECO:0000256" key="1">
    <source>
        <dbReference type="ARBA" id="ARBA00022691"/>
    </source>
</evidence>
<dbReference type="InterPro" id="IPR041698">
    <property type="entry name" value="Methyltransf_25"/>
</dbReference>
<dbReference type="OrthoDB" id="9791837at2"/>
<dbReference type="KEGG" id="yin:CH53_3043"/>
<keyword evidence="3" id="KW-0489">Methyltransferase</keyword>
<dbReference type="RefSeq" id="WP_042569373.1">
    <property type="nucleotide sequence ID" value="NZ_CABMNY010000019.1"/>
</dbReference>
<protein>
    <submittedName>
        <fullName evidence="3">Cyclopropane-fatty-acyl-phospholipid synthase</fullName>
        <ecNumber evidence="3">2.1.1.79</ecNumber>
    </submittedName>
</protein>
<dbReference type="Proteomes" id="UP000038750">
    <property type="component" value="Unassembled WGS sequence"/>
</dbReference>
<evidence type="ECO:0000259" key="2">
    <source>
        <dbReference type="Pfam" id="PF13649"/>
    </source>
</evidence>
<dbReference type="Pfam" id="PF13649">
    <property type="entry name" value="Methyltransf_25"/>
    <property type="match status" value="1"/>
</dbReference>
<dbReference type="GO" id="GO:0008825">
    <property type="term" value="F:cyclopropane-fatty-acyl-phospholipid synthase activity"/>
    <property type="evidence" value="ECO:0007669"/>
    <property type="project" value="UniProtKB-EC"/>
</dbReference>
<dbReference type="SUPFAM" id="SSF53335">
    <property type="entry name" value="S-adenosyl-L-methionine-dependent methyltransferases"/>
    <property type="match status" value="1"/>
</dbReference>
<dbReference type="InterPro" id="IPR029063">
    <property type="entry name" value="SAM-dependent_MTases_sf"/>
</dbReference>
<dbReference type="CDD" id="cd02440">
    <property type="entry name" value="AdoMet_MTases"/>
    <property type="match status" value="1"/>
</dbReference>
<dbReference type="EMBL" id="CPZJ01000021">
    <property type="protein sequence ID" value="CNG54196.1"/>
    <property type="molecule type" value="Genomic_DNA"/>
</dbReference>